<dbReference type="InterPro" id="IPR005599">
    <property type="entry name" value="GPI_mannosylTrfase"/>
</dbReference>
<dbReference type="Proteomes" id="UP000298061">
    <property type="component" value="Unassembled WGS sequence"/>
</dbReference>
<evidence type="ECO:0000256" key="5">
    <source>
        <dbReference type="ARBA" id="ARBA00022679"/>
    </source>
</evidence>
<keyword evidence="4 12" id="KW-0328">Glycosyltransferase</keyword>
<sequence>MSFVLDICILATGWLHVLLAPYTKVEESFNLHATHDVLLYGISSATLDNYDHFMFPGVVPRSFLGSVLLAWLSTPMIHLCNHFGLISSKFDLQIIINISTYLLINRNRNAQRPSQTAIGGALALLIFTAVIFRAEVALLAIVIAFQSLLNGNLRLSRFILVGFLASISAIALTVAIDSYFWRQWPMWPELQALYFNVYEGKSAEWGVSPWHTYFTSFLPKLLLGALPLSLPGILDHRIRAIVLPCILYVGLISLLGHKEWRFIVYVIPPLNIAAARGARWMYARPPLPDAVLIPTQARLAQEHLHRPTAVPNRRGHRARKLPRHSAPYAHGNGELPWRRSLARFNAEYADAQDGTPPLTH</sequence>
<evidence type="ECO:0000256" key="11">
    <source>
        <dbReference type="ARBA" id="ARBA00048899"/>
    </source>
</evidence>
<dbReference type="AlphaFoldDB" id="A0A4Y9ZK43"/>
<feature type="signal peptide" evidence="14">
    <location>
        <begin position="1"/>
        <end position="19"/>
    </location>
</feature>
<dbReference type="EC" id="2.4.1.-" evidence="12"/>
<proteinExistence type="inferred from homology"/>
<protein>
    <recommendedName>
        <fullName evidence="12">Mannosyltransferase</fullName>
        <ecNumber evidence="12">2.4.1.-</ecNumber>
    </recommendedName>
</protein>
<accession>A0A4Y9ZK43</accession>
<evidence type="ECO:0000256" key="10">
    <source>
        <dbReference type="ARBA" id="ARBA00044721"/>
    </source>
</evidence>
<evidence type="ECO:0000256" key="13">
    <source>
        <dbReference type="SAM" id="MobiDB-lite"/>
    </source>
</evidence>
<dbReference type="OrthoDB" id="19039at2759"/>
<dbReference type="EMBL" id="SFCI01002111">
    <property type="protein sequence ID" value="TFY74397.1"/>
    <property type="molecule type" value="Genomic_DNA"/>
</dbReference>
<comment type="catalytic activity">
    <reaction evidence="11">
        <text>an alpha-D-Man-(1-&gt;2)-alpha-D-Man-(1-&gt;2)-alpha-D-Man-(1-&gt;3)-[alpha-D-Man-(1-&gt;2)-alpha-D-Man-(1-&gt;3)-alpha-D-Man-(1-&gt;6)]-beta-D-Man-(1-&gt;4)-beta-D-GlcNAc-(1-&gt;4)-alpha-D-GlcNAc-diphospho-di-trans,poly-cis-dolichol + a di-trans,poly-cis-dolichyl beta-D-mannosyl phosphate = an alpha-D-Man-(1-&gt;2)-alpha-D-Man-(1-&gt;2)-alpha-D-Man-(1-&gt;3)-[alpha-D-Man-(1-&gt;2)-alpha-D-Man-(1-&gt;3)-[alpha-D-Man-(1-&gt;6)]-alpha-D-Man-(1-&gt;6)]-beta-D-Man-(1-&gt;4)-beta-D-GlcNAc-(1-&gt;4)-alpha-D-GlcNAc-diphospho-di-trans,poly-cis-dolichol + a di-trans,poly-cis-dolichyl phosphate + H(+)</text>
        <dbReference type="Rhea" id="RHEA:29535"/>
        <dbReference type="Rhea" id="RHEA-COMP:19498"/>
        <dbReference type="Rhea" id="RHEA-COMP:19501"/>
        <dbReference type="Rhea" id="RHEA-COMP:19518"/>
        <dbReference type="Rhea" id="RHEA-COMP:19519"/>
        <dbReference type="ChEBI" id="CHEBI:15378"/>
        <dbReference type="ChEBI" id="CHEBI:57683"/>
        <dbReference type="ChEBI" id="CHEBI:58211"/>
        <dbReference type="ChEBI" id="CHEBI:132517"/>
        <dbReference type="ChEBI" id="CHEBI:132519"/>
        <dbReference type="EC" id="2.4.1.260"/>
    </reaction>
    <physiologicalReaction direction="left-to-right" evidence="11">
        <dbReference type="Rhea" id="RHEA:29536"/>
    </physiologicalReaction>
</comment>
<dbReference type="GO" id="GO:0006487">
    <property type="term" value="P:protein N-linked glycosylation"/>
    <property type="evidence" value="ECO:0007669"/>
    <property type="project" value="TreeGrafter"/>
</dbReference>
<evidence type="ECO:0000256" key="14">
    <source>
        <dbReference type="SAM" id="SignalP"/>
    </source>
</evidence>
<keyword evidence="8 12" id="KW-1133">Transmembrane helix</keyword>
<keyword evidence="7 12" id="KW-0256">Endoplasmic reticulum</keyword>
<evidence type="ECO:0000256" key="12">
    <source>
        <dbReference type="RuleBase" id="RU363075"/>
    </source>
</evidence>
<evidence type="ECO:0000256" key="9">
    <source>
        <dbReference type="ARBA" id="ARBA00023136"/>
    </source>
</evidence>
<dbReference type="STRING" id="135208.A0A4Y9ZK43"/>
<dbReference type="UniPathway" id="UPA00378"/>
<keyword evidence="14" id="KW-0732">Signal</keyword>
<feature type="transmembrane region" description="Helical" evidence="12">
    <location>
        <begin position="116"/>
        <end position="145"/>
    </location>
</feature>
<evidence type="ECO:0000256" key="1">
    <source>
        <dbReference type="ARBA" id="ARBA00004477"/>
    </source>
</evidence>
<dbReference type="GO" id="GO:0052917">
    <property type="term" value="F:dol-P-Man:Man(7)GlcNAc(2)-PP-Dol alpha-1,6-mannosyltransferase activity"/>
    <property type="evidence" value="ECO:0007669"/>
    <property type="project" value="UniProtKB-EC"/>
</dbReference>
<name>A0A4Y9ZK43_9AGAM</name>
<dbReference type="GO" id="GO:0005789">
    <property type="term" value="C:endoplasmic reticulum membrane"/>
    <property type="evidence" value="ECO:0007669"/>
    <property type="project" value="UniProtKB-SubCell"/>
</dbReference>
<gene>
    <name evidence="15" type="ORF">EWM64_g9615</name>
</gene>
<keyword evidence="6 12" id="KW-0812">Transmembrane</keyword>
<comment type="caution">
    <text evidence="12">Lacks conserved residue(s) required for the propagation of feature annotation.</text>
</comment>
<feature type="region of interest" description="Disordered" evidence="13">
    <location>
        <begin position="305"/>
        <end position="332"/>
    </location>
</feature>
<organism evidence="15 16">
    <name type="scientific">Hericium alpestre</name>
    <dbReference type="NCBI Taxonomy" id="135208"/>
    <lineage>
        <taxon>Eukaryota</taxon>
        <taxon>Fungi</taxon>
        <taxon>Dikarya</taxon>
        <taxon>Basidiomycota</taxon>
        <taxon>Agaricomycotina</taxon>
        <taxon>Agaricomycetes</taxon>
        <taxon>Russulales</taxon>
        <taxon>Hericiaceae</taxon>
        <taxon>Hericium</taxon>
    </lineage>
</organism>
<reference evidence="15 16" key="1">
    <citation type="submission" date="2019-02" db="EMBL/GenBank/DDBJ databases">
        <title>Genome sequencing of the rare red list fungi Hericium alpestre (H. flagellum).</title>
        <authorList>
            <person name="Buettner E."/>
            <person name="Kellner H."/>
        </authorList>
    </citation>
    <scope>NUCLEOTIDE SEQUENCE [LARGE SCALE GENOMIC DNA]</scope>
    <source>
        <strain evidence="15 16">DSM 108284</strain>
    </source>
</reference>
<feature type="transmembrane region" description="Helical" evidence="12">
    <location>
        <begin position="157"/>
        <end position="181"/>
    </location>
</feature>
<dbReference type="PANTHER" id="PTHR22760:SF1">
    <property type="entry name" value="DOL-P-MAN:MAN(7)GLCNAC(2)-PP-DOL ALPHA-1,6-MANNOSYLTRANSFERASE"/>
    <property type="match status" value="1"/>
</dbReference>
<feature type="chain" id="PRO_5021223134" description="Mannosyltransferase" evidence="14">
    <location>
        <begin position="20"/>
        <end position="360"/>
    </location>
</feature>
<evidence type="ECO:0000256" key="3">
    <source>
        <dbReference type="ARBA" id="ARBA00007063"/>
    </source>
</evidence>
<feature type="transmembrane region" description="Helical" evidence="12">
    <location>
        <begin position="240"/>
        <end position="256"/>
    </location>
</feature>
<dbReference type="PANTHER" id="PTHR22760">
    <property type="entry name" value="GLYCOSYLTRANSFERASE"/>
    <property type="match status" value="1"/>
</dbReference>
<comment type="caution">
    <text evidence="15">The sequence shown here is derived from an EMBL/GenBank/DDBJ whole genome shotgun (WGS) entry which is preliminary data.</text>
</comment>
<evidence type="ECO:0000256" key="6">
    <source>
        <dbReference type="ARBA" id="ARBA00022692"/>
    </source>
</evidence>
<dbReference type="Pfam" id="PF03901">
    <property type="entry name" value="Glyco_transf_22"/>
    <property type="match status" value="1"/>
</dbReference>
<evidence type="ECO:0000256" key="2">
    <source>
        <dbReference type="ARBA" id="ARBA00004922"/>
    </source>
</evidence>
<evidence type="ECO:0000256" key="7">
    <source>
        <dbReference type="ARBA" id="ARBA00022824"/>
    </source>
</evidence>
<evidence type="ECO:0000256" key="4">
    <source>
        <dbReference type="ARBA" id="ARBA00022676"/>
    </source>
</evidence>
<comment type="similarity">
    <text evidence="3 12">Belongs to the glycosyltransferase 22 family.</text>
</comment>
<keyword evidence="9 12" id="KW-0472">Membrane</keyword>
<comment type="subcellular location">
    <subcellularLocation>
        <location evidence="1 12">Endoplasmic reticulum membrane</location>
        <topology evidence="1 12">Multi-pass membrane protein</topology>
    </subcellularLocation>
</comment>
<evidence type="ECO:0000256" key="8">
    <source>
        <dbReference type="ARBA" id="ARBA00022989"/>
    </source>
</evidence>
<comment type="pathway">
    <text evidence="2">Protein modification; protein glycosylation.</text>
</comment>
<feature type="compositionally biased region" description="Basic residues" evidence="13">
    <location>
        <begin position="313"/>
        <end position="323"/>
    </location>
</feature>
<evidence type="ECO:0000313" key="15">
    <source>
        <dbReference type="EMBL" id="TFY74397.1"/>
    </source>
</evidence>
<comment type="function">
    <text evidence="10">Mannosyltransferase that operates in the biosynthetic pathway of dolichol-linked oligosaccharides, the glycan precursors employed in protein asparagine (N)-glycosylation. The assembly of dolichol-linked oligosaccharides begins on the cytosolic side of the endoplasmic reticulum membrane and finishes in its lumen. The sequential addition of sugars to dolichol pyrophosphate produces dolichol-linked oligosaccharides containing fourteen sugars, including two GlcNAcs, nine mannoses and three glucoses. Once assembled, the oligosaccharide is transferred from the lipid to nascent proteins by oligosaccharyltransferases. In the lumen of the endoplasmic reticulum, adds the eighth mannose residue in an alpha-1,6 linkage onto Man(7)GlcNAc(2)-PP-dolichol to produce Man(8)GlcNAc(2)-PP-dolichol.</text>
</comment>
<keyword evidence="5" id="KW-0808">Transferase</keyword>
<keyword evidence="16" id="KW-1185">Reference proteome</keyword>
<evidence type="ECO:0000313" key="16">
    <source>
        <dbReference type="Proteomes" id="UP000298061"/>
    </source>
</evidence>